<dbReference type="Proteomes" id="UP000095008">
    <property type="component" value="Unassembled WGS sequence"/>
</dbReference>
<name>A0A1C2I0Y9_ACITH</name>
<dbReference type="SUPFAM" id="SSF56281">
    <property type="entry name" value="Metallo-hydrolase/oxidoreductase"/>
    <property type="match status" value="1"/>
</dbReference>
<dbReference type="RefSeq" id="WP_010641966.1">
    <property type="nucleotide sequence ID" value="NZ_DAIAWO010000013.1"/>
</dbReference>
<accession>A0A1C2I0Y9</accession>
<keyword evidence="4" id="KW-1185">Reference proteome</keyword>
<evidence type="ECO:0000313" key="4">
    <source>
        <dbReference type="Proteomes" id="UP000095008"/>
    </source>
</evidence>
<evidence type="ECO:0000313" key="2">
    <source>
        <dbReference type="EMBL" id="OCX72591.1"/>
    </source>
</evidence>
<dbReference type="eggNOG" id="ENOG5033VHM">
    <property type="taxonomic scope" value="Bacteria"/>
</dbReference>
<organism evidence="2 3">
    <name type="scientific">Acidithiobacillus thiooxidans</name>
    <name type="common">Thiobacillus thiooxidans</name>
    <dbReference type="NCBI Taxonomy" id="930"/>
    <lineage>
        <taxon>Bacteria</taxon>
        <taxon>Pseudomonadati</taxon>
        <taxon>Pseudomonadota</taxon>
        <taxon>Acidithiobacillia</taxon>
        <taxon>Acidithiobacillales</taxon>
        <taxon>Acidithiobacillaceae</taxon>
        <taxon>Acidithiobacillus</taxon>
    </lineage>
</organism>
<sequence>MQKLCSFFDRDIYHVEGGGVQPAVYFIADKDAGGILVNAPEYTEVLKAELEALAPLQILFLPSHFGAQDVLLWKQAGCKLVAQPAEAQFLNTPIDIALDSKLRLTRTIDFLPMSGRTPGSCALRLKNKPGAIFFGPILECASPDQWPTLLAHADDHSWETRIFGSLGLQDVHFEYAFTDTFVADRTPVGPGADLAIQTELQAALDAD</sequence>
<evidence type="ECO:0008006" key="5">
    <source>
        <dbReference type="Google" id="ProtNLM"/>
    </source>
</evidence>
<dbReference type="Proteomes" id="UP000094893">
    <property type="component" value="Unassembled WGS sequence"/>
</dbReference>
<protein>
    <recommendedName>
        <fullName evidence="5">Metallo-beta-lactamase domain-containing protein</fullName>
    </recommendedName>
</protein>
<gene>
    <name evidence="1" type="ORF">A6M23_12640</name>
    <name evidence="2" type="ORF">A6P07_09485</name>
</gene>
<evidence type="ECO:0000313" key="3">
    <source>
        <dbReference type="Proteomes" id="UP000094893"/>
    </source>
</evidence>
<comment type="caution">
    <text evidence="2">The sequence shown here is derived from an EMBL/GenBank/DDBJ whole genome shotgun (WGS) entry which is preliminary data.</text>
</comment>
<evidence type="ECO:0000313" key="1">
    <source>
        <dbReference type="EMBL" id="OCX71094.1"/>
    </source>
</evidence>
<dbReference type="EMBL" id="LWSA01000139">
    <property type="protein sequence ID" value="OCX72591.1"/>
    <property type="molecule type" value="Genomic_DNA"/>
</dbReference>
<dbReference type="OrthoDB" id="5293547at2"/>
<proteinExistence type="predicted"/>
<dbReference type="InterPro" id="IPR036866">
    <property type="entry name" value="RibonucZ/Hydroxyglut_hydro"/>
</dbReference>
<dbReference type="AlphaFoldDB" id="A0A1C2I0Y9"/>
<reference evidence="2 3" key="1">
    <citation type="journal article" date="2016" name="Int. J. Mol. Sci.">
        <title>Comparative genomics of the extreme acidophile Acidithiobacillus thiooxidans reveals intraspecific divergence and niche adaptation.</title>
        <authorList>
            <person name="Zhang X."/>
            <person name="Feng X."/>
            <person name="Tao J."/>
            <person name="Ma L."/>
            <person name="Xiao Y."/>
            <person name="Liang Y."/>
            <person name="Liu X."/>
            <person name="Yin H."/>
        </authorList>
    </citation>
    <scope>NUCLEOTIDE SEQUENCE [LARGE SCALE GENOMIC DNA]</scope>
    <source>
        <strain evidence="2 3">A02</strain>
        <strain evidence="1">DXS-W</strain>
    </source>
</reference>
<dbReference type="STRING" id="930.GCA_002079865_01344"/>
<dbReference type="EMBL" id="LWRY01000146">
    <property type="protein sequence ID" value="OCX71094.1"/>
    <property type="molecule type" value="Genomic_DNA"/>
</dbReference>